<dbReference type="Gene3D" id="3.30.479.30">
    <property type="entry name" value="Band 7 domain"/>
    <property type="match status" value="1"/>
</dbReference>
<dbReference type="PANTHER" id="PTHR23222">
    <property type="entry name" value="PROHIBITIN"/>
    <property type="match status" value="1"/>
</dbReference>
<dbReference type="GO" id="GO:0016020">
    <property type="term" value="C:membrane"/>
    <property type="evidence" value="ECO:0007669"/>
    <property type="project" value="InterPro"/>
</dbReference>
<evidence type="ECO:0000313" key="4">
    <source>
        <dbReference type="EMBL" id="GAI84376.1"/>
    </source>
</evidence>
<reference evidence="4" key="1">
    <citation type="journal article" date="2014" name="Front. Microbiol.">
        <title>High frequency of phylogenetically diverse reductive dehalogenase-homologous genes in deep subseafloor sedimentary metagenomes.</title>
        <authorList>
            <person name="Kawai M."/>
            <person name="Futagami T."/>
            <person name="Toyoda A."/>
            <person name="Takaki Y."/>
            <person name="Nishi S."/>
            <person name="Hori S."/>
            <person name="Arai W."/>
            <person name="Tsubouchi T."/>
            <person name="Morono Y."/>
            <person name="Uchiyama I."/>
            <person name="Ito T."/>
            <person name="Fujiyama A."/>
            <person name="Inagaki F."/>
            <person name="Takami H."/>
        </authorList>
    </citation>
    <scope>NUCLEOTIDE SEQUENCE</scope>
    <source>
        <strain evidence="4">Expedition CK06-06</strain>
    </source>
</reference>
<name>X1SZ09_9ZZZZ</name>
<dbReference type="InterPro" id="IPR036013">
    <property type="entry name" value="Band_7/SPFH_dom_sf"/>
</dbReference>
<sequence length="286" mass="31743">MEWTRKRITTIIVGVILVIVVLASWPFVIIGAGERGVVLRWGAVQDKIFDEGFHIKTPYADRIVKVDVKIQKSETKASAASKDMQIVTTVIAINFHQDPSRVNWIHQNIGKEFKDRIISPAVDEGLKASTAQFTAAQLITQRPAVKTLVDEFLKERLSKYGLIVDEISLTDFDFSTEYNKAIEAKQVAEQNAKKAEWELAQKKVEAQRRVAEAKADAEAKIAIATAEAEAIRVKAIAEARAIEIRGEALRKNPELVKLEAVQRWDGVLPKFTGGGAIPFIDVANVT</sequence>
<comment type="caution">
    <text evidence="4">The sequence shown here is derived from an EMBL/GenBank/DDBJ whole genome shotgun (WGS) entry which is preliminary data.</text>
</comment>
<keyword evidence="1" id="KW-0175">Coiled coil</keyword>
<keyword evidence="2" id="KW-0812">Transmembrane</keyword>
<accession>X1SZ09</accession>
<evidence type="ECO:0000256" key="1">
    <source>
        <dbReference type="SAM" id="Coils"/>
    </source>
</evidence>
<feature type="transmembrane region" description="Helical" evidence="2">
    <location>
        <begin position="12"/>
        <end position="32"/>
    </location>
</feature>
<organism evidence="4">
    <name type="scientific">marine sediment metagenome</name>
    <dbReference type="NCBI Taxonomy" id="412755"/>
    <lineage>
        <taxon>unclassified sequences</taxon>
        <taxon>metagenomes</taxon>
        <taxon>ecological metagenomes</taxon>
    </lineage>
</organism>
<feature type="domain" description="Band 7" evidence="3">
    <location>
        <begin position="25"/>
        <end position="186"/>
    </location>
</feature>
<keyword evidence="2" id="KW-1133">Transmembrane helix</keyword>
<dbReference type="Pfam" id="PF01145">
    <property type="entry name" value="Band_7"/>
    <property type="match status" value="1"/>
</dbReference>
<dbReference type="EMBL" id="BARW01007074">
    <property type="protein sequence ID" value="GAI84376.1"/>
    <property type="molecule type" value="Genomic_DNA"/>
</dbReference>
<dbReference type="AlphaFoldDB" id="X1SZ09"/>
<gene>
    <name evidence="4" type="ORF">S12H4_14809</name>
</gene>
<dbReference type="SUPFAM" id="SSF117892">
    <property type="entry name" value="Band 7/SPFH domain"/>
    <property type="match status" value="1"/>
</dbReference>
<feature type="coiled-coil region" evidence="1">
    <location>
        <begin position="178"/>
        <end position="234"/>
    </location>
</feature>
<dbReference type="InterPro" id="IPR001107">
    <property type="entry name" value="Band_7"/>
</dbReference>
<dbReference type="InterPro" id="IPR000163">
    <property type="entry name" value="Prohibitin"/>
</dbReference>
<proteinExistence type="predicted"/>
<protein>
    <recommendedName>
        <fullName evidence="3">Band 7 domain-containing protein</fullName>
    </recommendedName>
</protein>
<dbReference type="SMART" id="SM00244">
    <property type="entry name" value="PHB"/>
    <property type="match status" value="1"/>
</dbReference>
<dbReference type="PANTHER" id="PTHR23222:SF0">
    <property type="entry name" value="PROHIBITIN 1"/>
    <property type="match status" value="1"/>
</dbReference>
<keyword evidence="2" id="KW-0472">Membrane</keyword>
<dbReference type="PRINTS" id="PR00679">
    <property type="entry name" value="PROHIBITIN"/>
</dbReference>
<feature type="non-terminal residue" evidence="4">
    <location>
        <position position="286"/>
    </location>
</feature>
<evidence type="ECO:0000259" key="3">
    <source>
        <dbReference type="SMART" id="SM00244"/>
    </source>
</evidence>
<evidence type="ECO:0000256" key="2">
    <source>
        <dbReference type="SAM" id="Phobius"/>
    </source>
</evidence>
<dbReference type="CDD" id="cd03401">
    <property type="entry name" value="SPFH_prohibitin"/>
    <property type="match status" value="1"/>
</dbReference>